<dbReference type="Proteomes" id="UP000032614">
    <property type="component" value="Chromosome 3"/>
</dbReference>
<name>A0AAU8SV34_9BURK</name>
<evidence type="ECO:0000313" key="2">
    <source>
        <dbReference type="EMBL" id="AJZ56824.1"/>
    </source>
</evidence>
<dbReference type="KEGG" id="bfn:OI25_7462"/>
<gene>
    <name evidence="2" type="ORF">OI25_7462</name>
</gene>
<proteinExistence type="predicted"/>
<reference evidence="2 3" key="1">
    <citation type="journal article" date="2015" name="Genome Announc.">
        <title>Complete genome sequences for 59 burkholderia isolates, both pathogenic and near neighbor.</title>
        <authorList>
            <person name="Johnson S.L."/>
            <person name="Bishop-Lilly K.A."/>
            <person name="Ladner J.T."/>
            <person name="Daligault H.E."/>
            <person name="Davenport K.W."/>
            <person name="Jaissle J."/>
            <person name="Frey K.G."/>
            <person name="Koroleva G.I."/>
            <person name="Bruce D.C."/>
            <person name="Coyne S.R."/>
            <person name="Broomall S.M."/>
            <person name="Li P.E."/>
            <person name="Teshima H."/>
            <person name="Gibbons H.S."/>
            <person name="Palacios G.F."/>
            <person name="Rosenzweig C.N."/>
            <person name="Redden C.L."/>
            <person name="Xu Y."/>
            <person name="Minogue T.D."/>
            <person name="Chain P.S."/>
        </authorList>
    </citation>
    <scope>NUCLEOTIDE SEQUENCE [LARGE SCALE GENOMIC DNA]</scope>
    <source>
        <strain evidence="2 3">ATCC BAA-463</strain>
    </source>
</reference>
<feature type="region of interest" description="Disordered" evidence="1">
    <location>
        <begin position="1"/>
        <end position="38"/>
    </location>
</feature>
<evidence type="ECO:0000256" key="1">
    <source>
        <dbReference type="SAM" id="MobiDB-lite"/>
    </source>
</evidence>
<sequence length="49" mass="4851">MASQRGDDIVQGMGAGSAGNAGGAGKAGGGCPRRGTEEARICFWQPTGR</sequence>
<accession>A0AAU8SV34</accession>
<evidence type="ECO:0000313" key="3">
    <source>
        <dbReference type="Proteomes" id="UP000032614"/>
    </source>
</evidence>
<protein>
    <submittedName>
        <fullName evidence="2">Uncharacterized protein</fullName>
    </submittedName>
</protein>
<dbReference type="AlphaFoldDB" id="A0AAU8SV34"/>
<organism evidence="2 3">
    <name type="scientific">Paraburkholderia fungorum</name>
    <dbReference type="NCBI Taxonomy" id="134537"/>
    <lineage>
        <taxon>Bacteria</taxon>
        <taxon>Pseudomonadati</taxon>
        <taxon>Pseudomonadota</taxon>
        <taxon>Betaproteobacteria</taxon>
        <taxon>Burkholderiales</taxon>
        <taxon>Burkholderiaceae</taxon>
        <taxon>Paraburkholderia</taxon>
    </lineage>
</organism>
<feature type="compositionally biased region" description="Gly residues" evidence="1">
    <location>
        <begin position="13"/>
        <end position="32"/>
    </location>
</feature>
<dbReference type="EMBL" id="CP010025">
    <property type="protein sequence ID" value="AJZ56824.1"/>
    <property type="molecule type" value="Genomic_DNA"/>
</dbReference>